<dbReference type="AlphaFoldDB" id="A0A9P4UIR5"/>
<comment type="caution">
    <text evidence="2">The sequence shown here is derived from an EMBL/GenBank/DDBJ whole genome shotgun (WGS) entry which is preliminary data.</text>
</comment>
<protein>
    <submittedName>
        <fullName evidence="2">Uncharacterized protein</fullName>
    </submittedName>
</protein>
<proteinExistence type="predicted"/>
<gene>
    <name evidence="2" type="ORF">P171DRAFT_142325</name>
</gene>
<accession>A0A9P4UIR5</accession>
<feature type="transmembrane region" description="Helical" evidence="1">
    <location>
        <begin position="118"/>
        <end position="138"/>
    </location>
</feature>
<name>A0A9P4UIR5_9PLEO</name>
<organism evidence="2 3">
    <name type="scientific">Karstenula rhodostoma CBS 690.94</name>
    <dbReference type="NCBI Taxonomy" id="1392251"/>
    <lineage>
        <taxon>Eukaryota</taxon>
        <taxon>Fungi</taxon>
        <taxon>Dikarya</taxon>
        <taxon>Ascomycota</taxon>
        <taxon>Pezizomycotina</taxon>
        <taxon>Dothideomycetes</taxon>
        <taxon>Pleosporomycetidae</taxon>
        <taxon>Pleosporales</taxon>
        <taxon>Massarineae</taxon>
        <taxon>Didymosphaeriaceae</taxon>
        <taxon>Karstenula</taxon>
    </lineage>
</organism>
<evidence type="ECO:0000313" key="2">
    <source>
        <dbReference type="EMBL" id="KAF2450577.1"/>
    </source>
</evidence>
<keyword evidence="1" id="KW-0472">Membrane</keyword>
<dbReference type="Proteomes" id="UP000799764">
    <property type="component" value="Unassembled WGS sequence"/>
</dbReference>
<evidence type="ECO:0000313" key="3">
    <source>
        <dbReference type="Proteomes" id="UP000799764"/>
    </source>
</evidence>
<reference evidence="2" key="1">
    <citation type="journal article" date="2020" name="Stud. Mycol.">
        <title>101 Dothideomycetes genomes: a test case for predicting lifestyles and emergence of pathogens.</title>
        <authorList>
            <person name="Haridas S."/>
            <person name="Albert R."/>
            <person name="Binder M."/>
            <person name="Bloem J."/>
            <person name="Labutti K."/>
            <person name="Salamov A."/>
            <person name="Andreopoulos B."/>
            <person name="Baker S."/>
            <person name="Barry K."/>
            <person name="Bills G."/>
            <person name="Bluhm B."/>
            <person name="Cannon C."/>
            <person name="Castanera R."/>
            <person name="Culley D."/>
            <person name="Daum C."/>
            <person name="Ezra D."/>
            <person name="Gonzalez J."/>
            <person name="Henrissat B."/>
            <person name="Kuo A."/>
            <person name="Liang C."/>
            <person name="Lipzen A."/>
            <person name="Lutzoni F."/>
            <person name="Magnuson J."/>
            <person name="Mondo S."/>
            <person name="Nolan M."/>
            <person name="Ohm R."/>
            <person name="Pangilinan J."/>
            <person name="Park H.-J."/>
            <person name="Ramirez L."/>
            <person name="Alfaro M."/>
            <person name="Sun H."/>
            <person name="Tritt A."/>
            <person name="Yoshinaga Y."/>
            <person name="Zwiers L.-H."/>
            <person name="Turgeon B."/>
            <person name="Goodwin S."/>
            <person name="Spatafora J."/>
            <person name="Crous P."/>
            <person name="Grigoriev I."/>
        </authorList>
    </citation>
    <scope>NUCLEOTIDE SEQUENCE</scope>
    <source>
        <strain evidence="2">CBS 690.94</strain>
    </source>
</reference>
<keyword evidence="1" id="KW-1133">Transmembrane helix</keyword>
<keyword evidence="1" id="KW-0812">Transmembrane</keyword>
<keyword evidence="3" id="KW-1185">Reference proteome</keyword>
<dbReference type="EMBL" id="MU001493">
    <property type="protein sequence ID" value="KAF2450577.1"/>
    <property type="molecule type" value="Genomic_DNA"/>
</dbReference>
<sequence>MPPPESLSNSLEYQLRQQKRVHHNHMLRFLAMGMSGLAVQGLQRLLGSVEVRRDRKCEDVLWDGRAVYWAGVLKSQRGGRDRACHGASWVNSIHNALLDDGGVNVFMDLPMGFVLHLYYVYMLCFYHVYMLCVCFKRLRKGNKIKRN</sequence>
<evidence type="ECO:0000256" key="1">
    <source>
        <dbReference type="SAM" id="Phobius"/>
    </source>
</evidence>